<sequence length="39" mass="4864">MKWSEVRQHYPDQWLVIEAFETETNSKQQRHIKRMGFVE</sequence>
<proteinExistence type="predicted"/>
<reference evidence="1" key="1">
    <citation type="submission" date="2018-06" db="EMBL/GenBank/DDBJ databases">
        <authorList>
            <person name="Zhirakovskaya E."/>
        </authorList>
    </citation>
    <scope>NUCLEOTIDE SEQUENCE</scope>
</reference>
<evidence type="ECO:0000313" key="1">
    <source>
        <dbReference type="EMBL" id="VAW29852.1"/>
    </source>
</evidence>
<protein>
    <submittedName>
        <fullName evidence="1">Uncharacterized protein</fullName>
    </submittedName>
</protein>
<dbReference type="EMBL" id="UOEU01000008">
    <property type="protein sequence ID" value="VAW29852.1"/>
    <property type="molecule type" value="Genomic_DNA"/>
</dbReference>
<name>A0A3B0UU28_9ZZZZ</name>
<accession>A0A3B0UU28</accession>
<dbReference type="AlphaFoldDB" id="A0A3B0UU28"/>
<gene>
    <name evidence="1" type="ORF">MNBD_CHLOROFLEXI01-1369</name>
</gene>
<organism evidence="1">
    <name type="scientific">hydrothermal vent metagenome</name>
    <dbReference type="NCBI Taxonomy" id="652676"/>
    <lineage>
        <taxon>unclassified sequences</taxon>
        <taxon>metagenomes</taxon>
        <taxon>ecological metagenomes</taxon>
    </lineage>
</organism>